<feature type="domain" description="ASPIC/UnbV" evidence="3">
    <location>
        <begin position="534"/>
        <end position="601"/>
    </location>
</feature>
<reference evidence="4 5" key="1">
    <citation type="journal article" date="2016" name="Nat. Commun.">
        <title>Thousands of microbial genomes shed light on interconnected biogeochemical processes in an aquifer system.</title>
        <authorList>
            <person name="Anantharaman K."/>
            <person name="Brown C.T."/>
            <person name="Hug L.A."/>
            <person name="Sharon I."/>
            <person name="Castelle C.J."/>
            <person name="Probst A.J."/>
            <person name="Thomas B.C."/>
            <person name="Singh A."/>
            <person name="Wilkins M.J."/>
            <person name="Karaoz U."/>
            <person name="Brodie E.L."/>
            <person name="Williams K.H."/>
            <person name="Hubbard S.S."/>
            <person name="Banfield J.F."/>
        </authorList>
    </citation>
    <scope>NUCLEOTIDE SEQUENCE [LARGE SCALE GENOMIC DNA]</scope>
    <source>
        <strain evidence="5">RIFCSPLOWO2_12_FULL_64_10</strain>
    </source>
</reference>
<proteinExistence type="predicted"/>
<evidence type="ECO:0000259" key="3">
    <source>
        <dbReference type="Pfam" id="PF07593"/>
    </source>
</evidence>
<evidence type="ECO:0000313" key="5">
    <source>
        <dbReference type="Proteomes" id="UP000178606"/>
    </source>
</evidence>
<gene>
    <name evidence="4" type="ORF">A3F84_27005</name>
</gene>
<accession>A0A1F6CIC2</accession>
<dbReference type="PANTHER" id="PTHR16026">
    <property type="entry name" value="CARTILAGE ACIDIC PROTEIN 1"/>
    <property type="match status" value="1"/>
</dbReference>
<evidence type="ECO:0000256" key="2">
    <source>
        <dbReference type="SAM" id="MobiDB-lite"/>
    </source>
</evidence>
<dbReference type="PANTHER" id="PTHR16026:SF0">
    <property type="entry name" value="CARTILAGE ACIDIC PROTEIN 1"/>
    <property type="match status" value="1"/>
</dbReference>
<evidence type="ECO:0000256" key="1">
    <source>
        <dbReference type="ARBA" id="ARBA00022729"/>
    </source>
</evidence>
<dbReference type="InterPro" id="IPR028994">
    <property type="entry name" value="Integrin_alpha_N"/>
</dbReference>
<dbReference type="Gene3D" id="2.130.10.130">
    <property type="entry name" value="Integrin alpha, N-terminal"/>
    <property type="match status" value="2"/>
</dbReference>
<dbReference type="SUPFAM" id="SSF69318">
    <property type="entry name" value="Integrin alpha N-terminal domain"/>
    <property type="match status" value="1"/>
</dbReference>
<keyword evidence="1" id="KW-0732">Signal</keyword>
<dbReference type="AlphaFoldDB" id="A0A1F6CIC2"/>
<comment type="caution">
    <text evidence="4">The sequence shown here is derived from an EMBL/GenBank/DDBJ whole genome shotgun (WGS) entry which is preliminary data.</text>
</comment>
<protein>
    <recommendedName>
        <fullName evidence="3">ASPIC/UnbV domain-containing protein</fullName>
    </recommendedName>
</protein>
<feature type="compositionally biased region" description="Basic and acidic residues" evidence="2">
    <location>
        <begin position="415"/>
        <end position="429"/>
    </location>
</feature>
<feature type="region of interest" description="Disordered" evidence="2">
    <location>
        <begin position="410"/>
        <end position="430"/>
    </location>
</feature>
<sequence length="607" mass="65743">MLRACFLLVLAVDPALPQSEEPVRFVDVAARSGMAFRHAHGGSEPIVILENVGAGCALFDYDGDGDLDAFFVNGCYRRTPPPGPHPTDALYRNDGPDGKGGWRFTDVTRQAGIEASGAGYGMGCCAGDYDNDGDLDLYVTNYGPNVLYRNNGDGTFTDVARQAGVDDPRWGTGCAFGDYDRDGDLDLYAANYVVFHVDDPKELLWCFEKGVRYGCSPFNYRPDANVLYRNDGPDGKGGWRFTDVTRQAGVADSGGKGLGVAWGDYDDDGDDDLYVANDATRNALFRNNGDGTFADVTDAAGVGYDEGGKAQASMGVAFDDLDNDGRLDLFVTNFSEETSTFYHNDGNGFFTVRTAETRLGAPGFLSLKWGTAMFDYDNDGDRDVFTANGHVYDVVERFRPHLRYKQKNQLFRNDGPGRDGTPRFSDVTDRAGPGLQVVESSRGAAFGDFDEDGDLDILVQNLNASPTLLRNDGGDGSHWIEVKLVGGKPPYPPPLLRATPLITPSLSPHVGEREGVTGVGEGGSHASRLSNRDGIGAKVRVVAGDLTQVAHIRSGMSYLSQSDLRAHFGLGRRAQVDLVEVRWPSGQVDRVRGVPADRKITLREGER</sequence>
<dbReference type="Proteomes" id="UP000178606">
    <property type="component" value="Unassembled WGS sequence"/>
</dbReference>
<organism evidence="4 5">
    <name type="scientific">Handelsmanbacteria sp. (strain RIFCSPLOWO2_12_FULL_64_10)</name>
    <dbReference type="NCBI Taxonomy" id="1817868"/>
    <lineage>
        <taxon>Bacteria</taxon>
        <taxon>Candidatus Handelsmaniibacteriota</taxon>
    </lineage>
</organism>
<dbReference type="InterPro" id="IPR011519">
    <property type="entry name" value="UnbV_ASPIC"/>
</dbReference>
<name>A0A1F6CIC2_HANXR</name>
<dbReference type="Pfam" id="PF13517">
    <property type="entry name" value="FG-GAP_3"/>
    <property type="match status" value="3"/>
</dbReference>
<dbReference type="InterPro" id="IPR013517">
    <property type="entry name" value="FG-GAP"/>
</dbReference>
<dbReference type="EMBL" id="MFKF01000244">
    <property type="protein sequence ID" value="OGG48767.1"/>
    <property type="molecule type" value="Genomic_DNA"/>
</dbReference>
<dbReference type="InterPro" id="IPR027039">
    <property type="entry name" value="Crtac1"/>
</dbReference>
<evidence type="ECO:0000313" key="4">
    <source>
        <dbReference type="EMBL" id="OGG48767.1"/>
    </source>
</evidence>
<dbReference type="Pfam" id="PF07593">
    <property type="entry name" value="UnbV_ASPIC"/>
    <property type="match status" value="1"/>
</dbReference>